<dbReference type="AlphaFoldDB" id="A0A382EJL1"/>
<feature type="transmembrane region" description="Helical" evidence="1">
    <location>
        <begin position="42"/>
        <end position="61"/>
    </location>
</feature>
<feature type="non-terminal residue" evidence="2">
    <location>
        <position position="1"/>
    </location>
</feature>
<keyword evidence="1" id="KW-0472">Membrane</keyword>
<feature type="non-terminal residue" evidence="2">
    <location>
        <position position="194"/>
    </location>
</feature>
<protein>
    <submittedName>
        <fullName evidence="2">Uncharacterized protein</fullName>
    </submittedName>
</protein>
<evidence type="ECO:0000256" key="1">
    <source>
        <dbReference type="SAM" id="Phobius"/>
    </source>
</evidence>
<evidence type="ECO:0000313" key="2">
    <source>
        <dbReference type="EMBL" id="SVB50655.1"/>
    </source>
</evidence>
<dbReference type="EMBL" id="UINC01044765">
    <property type="protein sequence ID" value="SVB50655.1"/>
    <property type="molecule type" value="Genomic_DNA"/>
</dbReference>
<reference evidence="2" key="1">
    <citation type="submission" date="2018-05" db="EMBL/GenBank/DDBJ databases">
        <authorList>
            <person name="Lanie J.A."/>
            <person name="Ng W.-L."/>
            <person name="Kazmierczak K.M."/>
            <person name="Andrzejewski T.M."/>
            <person name="Davidsen T.M."/>
            <person name="Wayne K.J."/>
            <person name="Tettelin H."/>
            <person name="Glass J.I."/>
            <person name="Rusch D."/>
            <person name="Podicherti R."/>
            <person name="Tsui H.-C.T."/>
            <person name="Winkler M.E."/>
        </authorList>
    </citation>
    <scope>NUCLEOTIDE SEQUENCE</scope>
</reference>
<feature type="transmembrane region" description="Helical" evidence="1">
    <location>
        <begin position="134"/>
        <end position="154"/>
    </location>
</feature>
<name>A0A382EJL1_9ZZZZ</name>
<proteinExistence type="predicted"/>
<feature type="transmembrane region" description="Helical" evidence="1">
    <location>
        <begin position="73"/>
        <end position="91"/>
    </location>
</feature>
<sequence length="194" mass="20756">VNGRSDPAPGDRLLLIVLVVLIVGTPTVFLRTVMLNFTIPQITFLWVAAVLVLALGLYRIAVGGELDRGPMSYLVAASSFAVGLVLTTIVSPQPWVAFTGLPARGAGAFTYLLCLVVLYAVYGLTRRRSSEPLVLAFVATHALIVFYALLQAYGVDPVTWSGDLTHIGVQVFSTMGQANFSSGYVGLTLPLLVW</sequence>
<gene>
    <name evidence="2" type="ORF">METZ01_LOCUS203509</name>
</gene>
<accession>A0A382EJL1</accession>
<keyword evidence="1" id="KW-0812">Transmembrane</keyword>
<feature type="transmembrane region" description="Helical" evidence="1">
    <location>
        <begin position="103"/>
        <end position="122"/>
    </location>
</feature>
<organism evidence="2">
    <name type="scientific">marine metagenome</name>
    <dbReference type="NCBI Taxonomy" id="408172"/>
    <lineage>
        <taxon>unclassified sequences</taxon>
        <taxon>metagenomes</taxon>
        <taxon>ecological metagenomes</taxon>
    </lineage>
</organism>
<feature type="transmembrane region" description="Helical" evidence="1">
    <location>
        <begin position="12"/>
        <end position="30"/>
    </location>
</feature>
<keyword evidence="1" id="KW-1133">Transmembrane helix</keyword>